<dbReference type="Proteomes" id="UP000261324">
    <property type="component" value="Unassembled WGS sequence"/>
</dbReference>
<reference evidence="2 3" key="1">
    <citation type="submission" date="2018-08" db="EMBL/GenBank/DDBJ databases">
        <title>A genome reference for cultivated species of the human gut microbiota.</title>
        <authorList>
            <person name="Zou Y."/>
            <person name="Xue W."/>
            <person name="Luo G."/>
        </authorList>
    </citation>
    <scope>NUCLEOTIDE SEQUENCE [LARGE SCALE GENOMIC DNA]</scope>
    <source>
        <strain evidence="2 3">TF09-3</strain>
    </source>
</reference>
<feature type="transmembrane region" description="Helical" evidence="1">
    <location>
        <begin position="62"/>
        <end position="80"/>
    </location>
</feature>
<feature type="transmembrane region" description="Helical" evidence="1">
    <location>
        <begin position="36"/>
        <end position="55"/>
    </location>
</feature>
<evidence type="ECO:0000313" key="2">
    <source>
        <dbReference type="EMBL" id="RGK84887.1"/>
    </source>
</evidence>
<dbReference type="EMBL" id="QSRA01000005">
    <property type="protein sequence ID" value="RGK84887.1"/>
    <property type="molecule type" value="Genomic_DNA"/>
</dbReference>
<feature type="transmembrane region" description="Helical" evidence="1">
    <location>
        <begin position="161"/>
        <end position="185"/>
    </location>
</feature>
<sequence>METKWTGKGLGITVGFSLIYFVITMLVMMSGSFTPLTWIFMTALIGLLAGVPYMYITAREQIFGVSIIMNLIVGLIYFIAGELSNLVIVTLIASAILAEIIRKLSGYKSLKGNLCSYILFAFGMSGSPIYIWAFRDYTIQKAAKEMSAEYAASMDAMATPFMLAVMIVATIILAIIGGLIGEAILKKKLSIVGVK</sequence>
<feature type="transmembrane region" description="Helical" evidence="1">
    <location>
        <begin position="114"/>
        <end position="133"/>
    </location>
</feature>
<dbReference type="RefSeq" id="WP_117659227.1">
    <property type="nucleotide sequence ID" value="NZ_QSRA01000005.1"/>
</dbReference>
<evidence type="ECO:0000256" key="1">
    <source>
        <dbReference type="SAM" id="Phobius"/>
    </source>
</evidence>
<organism evidence="2 3">
    <name type="scientific">Dorea formicigenerans</name>
    <dbReference type="NCBI Taxonomy" id="39486"/>
    <lineage>
        <taxon>Bacteria</taxon>
        <taxon>Bacillati</taxon>
        <taxon>Bacillota</taxon>
        <taxon>Clostridia</taxon>
        <taxon>Lachnospirales</taxon>
        <taxon>Lachnospiraceae</taxon>
        <taxon>Dorea</taxon>
    </lineage>
</organism>
<dbReference type="AlphaFoldDB" id="A0A3E4PXY9"/>
<keyword evidence="1" id="KW-1133">Transmembrane helix</keyword>
<dbReference type="Pfam" id="PF09605">
    <property type="entry name" value="Trep_Strep"/>
    <property type="match status" value="1"/>
</dbReference>
<feature type="transmembrane region" description="Helical" evidence="1">
    <location>
        <begin position="86"/>
        <end position="102"/>
    </location>
</feature>
<proteinExistence type="predicted"/>
<name>A0A3E4PXY9_9FIRM</name>
<keyword evidence="1" id="KW-0472">Membrane</keyword>
<feature type="transmembrane region" description="Helical" evidence="1">
    <location>
        <begin position="12"/>
        <end position="30"/>
    </location>
</feature>
<comment type="caution">
    <text evidence="2">The sequence shown here is derived from an EMBL/GenBank/DDBJ whole genome shotgun (WGS) entry which is preliminary data.</text>
</comment>
<protein>
    <submittedName>
        <fullName evidence="2">Trep_Strep domain-containing protein</fullName>
    </submittedName>
</protein>
<evidence type="ECO:0000313" key="3">
    <source>
        <dbReference type="Proteomes" id="UP000261324"/>
    </source>
</evidence>
<dbReference type="NCBIfam" id="TIGR02185">
    <property type="entry name" value="Trep_Strep"/>
    <property type="match status" value="1"/>
</dbReference>
<dbReference type="InterPro" id="IPR011733">
    <property type="entry name" value="CHP02185_IM"/>
</dbReference>
<accession>A0A3E4PXY9</accession>
<gene>
    <name evidence="2" type="ORF">DXC93_05275</name>
</gene>
<keyword evidence="1" id="KW-0812">Transmembrane</keyword>